<dbReference type="Gene3D" id="6.10.250.1570">
    <property type="match status" value="1"/>
</dbReference>
<evidence type="ECO:0000256" key="1">
    <source>
        <dbReference type="ARBA" id="ARBA00023239"/>
    </source>
</evidence>
<comment type="caution">
    <text evidence="3">The sequence shown here is derived from an EMBL/GenBank/DDBJ whole genome shotgun (WGS) entry which is preliminary data.</text>
</comment>
<evidence type="ECO:0000259" key="2">
    <source>
        <dbReference type="SMART" id="SM00998"/>
    </source>
</evidence>
<feature type="domain" description="Adenylosuccinate lyase C-terminal" evidence="2">
    <location>
        <begin position="40"/>
        <end position="119"/>
    </location>
</feature>
<dbReference type="SUPFAM" id="SSF48557">
    <property type="entry name" value="L-aspartase-like"/>
    <property type="match status" value="1"/>
</dbReference>
<name>A0ABN8S3C8_9CNID</name>
<dbReference type="PANTHER" id="PTHR43172:SF1">
    <property type="entry name" value="ADENYLOSUCCINATE LYASE"/>
    <property type="match status" value="1"/>
</dbReference>
<proteinExistence type="predicted"/>
<protein>
    <recommendedName>
        <fullName evidence="2">Adenylosuccinate lyase C-terminal domain-containing protein</fullName>
    </recommendedName>
</protein>
<dbReference type="EMBL" id="CALNXI010002320">
    <property type="protein sequence ID" value="CAH3186242.1"/>
    <property type="molecule type" value="Genomic_DNA"/>
</dbReference>
<evidence type="ECO:0000313" key="3">
    <source>
        <dbReference type="EMBL" id="CAH3186242.1"/>
    </source>
</evidence>
<dbReference type="InterPro" id="IPR008948">
    <property type="entry name" value="L-Aspartase-like"/>
</dbReference>
<feature type="non-terminal residue" evidence="3">
    <location>
        <position position="1"/>
    </location>
</feature>
<gene>
    <name evidence="3" type="ORF">PEVE_00016749</name>
</gene>
<reference evidence="3 4" key="1">
    <citation type="submission" date="2022-05" db="EMBL/GenBank/DDBJ databases">
        <authorList>
            <consortium name="Genoscope - CEA"/>
            <person name="William W."/>
        </authorList>
    </citation>
    <scope>NUCLEOTIDE SEQUENCE [LARGE SCALE GENOMIC DNA]</scope>
</reference>
<dbReference type="PANTHER" id="PTHR43172">
    <property type="entry name" value="ADENYLOSUCCINATE LYASE"/>
    <property type="match status" value="1"/>
</dbReference>
<dbReference type="SMART" id="SM00998">
    <property type="entry name" value="ADSL_C"/>
    <property type="match status" value="1"/>
</dbReference>
<feature type="non-terminal residue" evidence="3">
    <location>
        <position position="119"/>
    </location>
</feature>
<organism evidence="3 4">
    <name type="scientific">Porites evermanni</name>
    <dbReference type="NCBI Taxonomy" id="104178"/>
    <lineage>
        <taxon>Eukaryota</taxon>
        <taxon>Metazoa</taxon>
        <taxon>Cnidaria</taxon>
        <taxon>Anthozoa</taxon>
        <taxon>Hexacorallia</taxon>
        <taxon>Scleractinia</taxon>
        <taxon>Fungiina</taxon>
        <taxon>Poritidae</taxon>
        <taxon>Porites</taxon>
    </lineage>
</organism>
<keyword evidence="4" id="KW-1185">Reference proteome</keyword>
<keyword evidence="1" id="KW-0456">Lyase</keyword>
<dbReference type="Gene3D" id="1.20.200.10">
    <property type="entry name" value="Fumarase/aspartase (Central domain)"/>
    <property type="match status" value="1"/>
</dbReference>
<sequence length="119" mass="13166">RISLAEAFLTADILLSTLQNVSEGLVVYPKVIERHIRQELPFMASENVIMAMVKTGGSRQECHEKIRVLSQEAGAVVKEQGGDNDLVERIKACEYFAPIHNQLDAILDASTFTGRAPQQ</sequence>
<dbReference type="Proteomes" id="UP001159427">
    <property type="component" value="Unassembled WGS sequence"/>
</dbReference>
<dbReference type="Pfam" id="PF10397">
    <property type="entry name" value="ADSL_C"/>
    <property type="match status" value="1"/>
</dbReference>
<evidence type="ECO:0000313" key="4">
    <source>
        <dbReference type="Proteomes" id="UP001159427"/>
    </source>
</evidence>
<accession>A0ABN8S3C8</accession>
<dbReference type="InterPro" id="IPR019468">
    <property type="entry name" value="AdenyloSucc_lyase_C"/>
</dbReference>